<keyword evidence="3" id="KW-0949">S-adenosyl-L-methionine</keyword>
<keyword evidence="4" id="KW-0479">Metal-binding</keyword>
<keyword evidence="5" id="KW-0408">Iron</keyword>
<dbReference type="GO" id="GO:0051539">
    <property type="term" value="F:4 iron, 4 sulfur cluster binding"/>
    <property type="evidence" value="ECO:0007669"/>
    <property type="project" value="UniProtKB-KW"/>
</dbReference>
<dbReference type="InterPro" id="IPR007197">
    <property type="entry name" value="rSAM"/>
</dbReference>
<organism evidence="9">
    <name type="scientific">Staphylothermus marinus</name>
    <dbReference type="NCBI Taxonomy" id="2280"/>
    <lineage>
        <taxon>Archaea</taxon>
        <taxon>Thermoproteota</taxon>
        <taxon>Thermoprotei</taxon>
        <taxon>Desulfurococcales</taxon>
        <taxon>Desulfurococcaceae</taxon>
        <taxon>Staphylothermus</taxon>
    </lineage>
</organism>
<dbReference type="GO" id="GO:0046872">
    <property type="term" value="F:metal ion binding"/>
    <property type="evidence" value="ECO:0007669"/>
    <property type="project" value="UniProtKB-KW"/>
</dbReference>
<dbReference type="InterPro" id="IPR058240">
    <property type="entry name" value="rSAM_sf"/>
</dbReference>
<evidence type="ECO:0000256" key="3">
    <source>
        <dbReference type="ARBA" id="ARBA00022691"/>
    </source>
</evidence>
<dbReference type="CDD" id="cd01335">
    <property type="entry name" value="Radical_SAM"/>
    <property type="match status" value="1"/>
</dbReference>
<evidence type="ECO:0000259" key="7">
    <source>
        <dbReference type="PROSITE" id="PS50926"/>
    </source>
</evidence>
<evidence type="ECO:0000259" key="8">
    <source>
        <dbReference type="PROSITE" id="PS51918"/>
    </source>
</evidence>
<comment type="cofactor">
    <cofactor evidence="1">
        <name>[4Fe-4S] cluster</name>
        <dbReference type="ChEBI" id="CHEBI:49883"/>
    </cofactor>
</comment>
<feature type="domain" description="TRAM" evidence="7">
    <location>
        <begin position="468"/>
        <end position="530"/>
    </location>
</feature>
<name>A0A7C4NRF3_STAMA</name>
<dbReference type="Pfam" id="PF04055">
    <property type="entry name" value="Radical_SAM"/>
    <property type="match status" value="1"/>
</dbReference>
<sequence>MLNILVVDCLARAGGSRYSTFDVAGAGPRIVAGLVEEHGFNVKLEAYELAIKKRFDNIHLLFISAMSSDILAVRKFIYNAVKRGFRGIVVLGGPVSIGYRDVLSRFEEIDYVVVGEGEIPVEKILVHIDALISRDENVLRKIPALAYRNSSGDVVLTTPPIHTPIDKLSKLKPWVRVNGSYPYYRAIRFYVEVVRGCSNFRRPRIKSGELKCIDCGFCLSNDFKIRLKCPSNIPPGCGFCSVPYVFGSPRSRSVDSIVDEIEGLISHGAERIVLSAPDLLDYGREKLVEPNPLTDPCYPNANIDALEDLLNAIFSIEDVASGRVTVMVENVKSCLVNEDVAKLLGRFFKDTSIHIGVETGDDWFNDYVLGKPISSKQVVNAVKLLREAGLRPCIYLMHSLPFENIRVYDNTVKLVKQLAKIGVEKITLYKFKPIPGSAFEKLKVETCFPREVNRLKKIVSRVNRVGKKAYLNRTLEVYIVKNSRGCYGYPVKHGPVVVVKNTCRDSDEGYKAIVKITGVSDRVVYGEVLREIY</sequence>
<dbReference type="SFLD" id="SFLDG01082">
    <property type="entry name" value="B12-binding_domain_containing"/>
    <property type="match status" value="1"/>
</dbReference>
<comment type="caution">
    <text evidence="9">The sequence shown here is derived from an EMBL/GenBank/DDBJ whole genome shotgun (WGS) entry which is preliminary data.</text>
</comment>
<dbReference type="Gene3D" id="3.40.50.280">
    <property type="entry name" value="Cobalamin-binding domain"/>
    <property type="match status" value="1"/>
</dbReference>
<dbReference type="EMBL" id="DTBP01000035">
    <property type="protein sequence ID" value="HGQ74313.1"/>
    <property type="molecule type" value="Genomic_DNA"/>
</dbReference>
<gene>
    <name evidence="9" type="ORF">ENU20_04480</name>
</gene>
<dbReference type="SFLD" id="SFLDS00029">
    <property type="entry name" value="Radical_SAM"/>
    <property type="match status" value="1"/>
</dbReference>
<proteinExistence type="predicted"/>
<dbReference type="Pfam" id="PF02310">
    <property type="entry name" value="B12-binding"/>
    <property type="match status" value="1"/>
</dbReference>
<evidence type="ECO:0000256" key="5">
    <source>
        <dbReference type="ARBA" id="ARBA00023004"/>
    </source>
</evidence>
<evidence type="ECO:0000256" key="4">
    <source>
        <dbReference type="ARBA" id="ARBA00022723"/>
    </source>
</evidence>
<reference evidence="9" key="1">
    <citation type="journal article" date="2020" name="mSystems">
        <title>Genome- and Community-Level Interaction Insights into Carbon Utilization and Element Cycling Functions of Hydrothermarchaeota in Hydrothermal Sediment.</title>
        <authorList>
            <person name="Zhou Z."/>
            <person name="Liu Y."/>
            <person name="Xu W."/>
            <person name="Pan J."/>
            <person name="Luo Z.H."/>
            <person name="Li M."/>
        </authorList>
    </citation>
    <scope>NUCLEOTIDE SEQUENCE [LARGE SCALE GENOMIC DNA]</scope>
    <source>
        <strain evidence="9">SpSt-648</strain>
    </source>
</reference>
<dbReference type="GO" id="GO:0031419">
    <property type="term" value="F:cobalamin binding"/>
    <property type="evidence" value="ECO:0007669"/>
    <property type="project" value="InterPro"/>
</dbReference>
<dbReference type="GO" id="GO:0003824">
    <property type="term" value="F:catalytic activity"/>
    <property type="evidence" value="ECO:0007669"/>
    <property type="project" value="InterPro"/>
</dbReference>
<dbReference type="PROSITE" id="PS51918">
    <property type="entry name" value="RADICAL_SAM"/>
    <property type="match status" value="1"/>
</dbReference>
<dbReference type="InterPro" id="IPR023404">
    <property type="entry name" value="rSAM_horseshoe"/>
</dbReference>
<evidence type="ECO:0000313" key="9">
    <source>
        <dbReference type="EMBL" id="HGQ74313.1"/>
    </source>
</evidence>
<dbReference type="PANTHER" id="PTHR43409">
    <property type="entry name" value="ANAEROBIC MAGNESIUM-PROTOPORPHYRIN IX MONOMETHYL ESTER CYCLASE-RELATED"/>
    <property type="match status" value="1"/>
</dbReference>
<keyword evidence="2" id="KW-0004">4Fe-4S</keyword>
<accession>A0A7C4NRF3</accession>
<evidence type="ECO:0000256" key="2">
    <source>
        <dbReference type="ARBA" id="ARBA00022485"/>
    </source>
</evidence>
<dbReference type="PANTHER" id="PTHR43409:SF17">
    <property type="entry name" value="METHYLTHIOTRANSFERASE MJ0865-RELATED"/>
    <property type="match status" value="1"/>
</dbReference>
<dbReference type="PROSITE" id="PS50926">
    <property type="entry name" value="TRAM"/>
    <property type="match status" value="1"/>
</dbReference>
<keyword evidence="6" id="KW-0411">Iron-sulfur</keyword>
<dbReference type="InterPro" id="IPR002792">
    <property type="entry name" value="TRAM_dom"/>
</dbReference>
<evidence type="ECO:0000256" key="1">
    <source>
        <dbReference type="ARBA" id="ARBA00001966"/>
    </source>
</evidence>
<evidence type="ECO:0000256" key="6">
    <source>
        <dbReference type="ARBA" id="ARBA00023014"/>
    </source>
</evidence>
<dbReference type="InterPro" id="IPR006158">
    <property type="entry name" value="Cobalamin-bd"/>
</dbReference>
<protein>
    <submittedName>
        <fullName evidence="9">B12-binding domain-containing radical SAM protein</fullName>
    </submittedName>
</protein>
<dbReference type="Gene3D" id="3.80.30.20">
    <property type="entry name" value="tm_1862 like domain"/>
    <property type="match status" value="1"/>
</dbReference>
<dbReference type="AlphaFoldDB" id="A0A7C4NRF3"/>
<dbReference type="SUPFAM" id="SSF102114">
    <property type="entry name" value="Radical SAM enzymes"/>
    <property type="match status" value="1"/>
</dbReference>
<feature type="domain" description="Radical SAM core" evidence="8">
    <location>
        <begin position="213"/>
        <end position="468"/>
    </location>
</feature>
<dbReference type="SMART" id="SM00729">
    <property type="entry name" value="Elp3"/>
    <property type="match status" value="1"/>
</dbReference>
<dbReference type="InterPro" id="IPR006638">
    <property type="entry name" value="Elp3/MiaA/NifB-like_rSAM"/>
</dbReference>
<dbReference type="InterPro" id="IPR051198">
    <property type="entry name" value="BchE-like"/>
</dbReference>